<accession>A0A5N5FKP6</accession>
<dbReference type="Pfam" id="PF00102">
    <property type="entry name" value="Y_phosphatase"/>
    <property type="match status" value="1"/>
</dbReference>
<dbReference type="PROSITE" id="PS50056">
    <property type="entry name" value="TYR_PHOSPHATASE_2"/>
    <property type="match status" value="1"/>
</dbReference>
<dbReference type="GO" id="GO:0004725">
    <property type="term" value="F:protein tyrosine phosphatase activity"/>
    <property type="evidence" value="ECO:0007669"/>
    <property type="project" value="InterPro"/>
</dbReference>
<dbReference type="PANTHER" id="PTHR19134:SF449">
    <property type="entry name" value="TYROSINE-PROTEIN PHOSPHATASE 1"/>
    <property type="match status" value="1"/>
</dbReference>
<reference evidence="3 4" key="1">
    <citation type="submission" date="2019-09" db="EMBL/GenBank/DDBJ databases">
        <authorList>
            <person name="Ou C."/>
        </authorList>
    </citation>
    <scope>NUCLEOTIDE SEQUENCE [LARGE SCALE GENOMIC DNA]</scope>
    <source>
        <strain evidence="3">S2</strain>
        <tissue evidence="3">Leaf</tissue>
    </source>
</reference>
<dbReference type="InterPro" id="IPR016130">
    <property type="entry name" value="Tyr_Pase_AS"/>
</dbReference>
<evidence type="ECO:0000313" key="4">
    <source>
        <dbReference type="Proteomes" id="UP000327157"/>
    </source>
</evidence>
<organism evidence="3 4">
    <name type="scientific">Pyrus ussuriensis x Pyrus communis</name>
    <dbReference type="NCBI Taxonomy" id="2448454"/>
    <lineage>
        <taxon>Eukaryota</taxon>
        <taxon>Viridiplantae</taxon>
        <taxon>Streptophyta</taxon>
        <taxon>Embryophyta</taxon>
        <taxon>Tracheophyta</taxon>
        <taxon>Spermatophyta</taxon>
        <taxon>Magnoliopsida</taxon>
        <taxon>eudicotyledons</taxon>
        <taxon>Gunneridae</taxon>
        <taxon>Pentapetalae</taxon>
        <taxon>rosids</taxon>
        <taxon>fabids</taxon>
        <taxon>Rosales</taxon>
        <taxon>Rosaceae</taxon>
        <taxon>Amygdaloideae</taxon>
        <taxon>Maleae</taxon>
        <taxon>Pyrus</taxon>
    </lineage>
</organism>
<dbReference type="SMART" id="SM00404">
    <property type="entry name" value="PTPc_motif"/>
    <property type="match status" value="1"/>
</dbReference>
<feature type="domain" description="Tyrosine-protein phosphatase" evidence="1">
    <location>
        <begin position="24"/>
        <end position="174"/>
    </location>
</feature>
<reference evidence="3 4" key="2">
    <citation type="submission" date="2019-11" db="EMBL/GenBank/DDBJ databases">
        <title>A de novo genome assembly of a pear dwarfing rootstock.</title>
        <authorList>
            <person name="Wang F."/>
            <person name="Wang J."/>
            <person name="Li S."/>
            <person name="Zhang Y."/>
            <person name="Fang M."/>
            <person name="Ma L."/>
            <person name="Zhao Y."/>
            <person name="Jiang S."/>
        </authorList>
    </citation>
    <scope>NUCLEOTIDE SEQUENCE [LARGE SCALE GENOMIC DNA]</scope>
    <source>
        <strain evidence="3">S2</strain>
        <tissue evidence="3">Leaf</tissue>
    </source>
</reference>
<sequence>MNHAVRLPKLGREPSSPIHTILCWNSPFSCRAGDLHHEMRSCSIFPEYSLNDSMVLEPEQEPSPLMSVLHIRYSQWPNHGVPEDTFSVREIEKRVMYQVAPAIPDCSPIVVHCNTGVGRTGTYCTIHDTLQRILSGNMPGLDLVKTITTFRFQRDGMVQKPEQYRLRYDALVDELEDHISDGSPVEYLVK</sequence>
<dbReference type="PROSITE" id="PS00383">
    <property type="entry name" value="TYR_PHOSPHATASE_1"/>
    <property type="match status" value="1"/>
</dbReference>
<gene>
    <name evidence="3" type="ORF">D8674_041130</name>
</gene>
<dbReference type="PRINTS" id="PR00700">
    <property type="entry name" value="PRTYPHPHTASE"/>
</dbReference>
<dbReference type="InterPro" id="IPR029021">
    <property type="entry name" value="Prot-tyrosine_phosphatase-like"/>
</dbReference>
<dbReference type="SUPFAM" id="SSF52799">
    <property type="entry name" value="(Phosphotyrosine protein) phosphatases II"/>
    <property type="match status" value="1"/>
</dbReference>
<feature type="domain" description="Tyrosine specific protein phosphatases" evidence="2">
    <location>
        <begin position="108"/>
        <end position="165"/>
    </location>
</feature>
<dbReference type="Gene3D" id="3.90.190.10">
    <property type="entry name" value="Protein tyrosine phosphatase superfamily"/>
    <property type="match status" value="1"/>
</dbReference>
<evidence type="ECO:0000259" key="2">
    <source>
        <dbReference type="PROSITE" id="PS50056"/>
    </source>
</evidence>
<dbReference type="Proteomes" id="UP000327157">
    <property type="component" value="Unassembled WGS sequence"/>
</dbReference>
<proteinExistence type="predicted"/>
<dbReference type="InterPro" id="IPR050348">
    <property type="entry name" value="Protein-Tyr_Phosphatase"/>
</dbReference>
<dbReference type="InterPro" id="IPR000242">
    <property type="entry name" value="PTP_cat"/>
</dbReference>
<dbReference type="InterPro" id="IPR003595">
    <property type="entry name" value="Tyr_Pase_cat"/>
</dbReference>
<evidence type="ECO:0000259" key="1">
    <source>
        <dbReference type="PROSITE" id="PS50055"/>
    </source>
</evidence>
<protein>
    <submittedName>
        <fullName evidence="3">Protein-tyrosine-phosphatase PTP1-like</fullName>
    </submittedName>
</protein>
<dbReference type="PANTHER" id="PTHR19134">
    <property type="entry name" value="RECEPTOR-TYPE TYROSINE-PROTEIN PHOSPHATASE"/>
    <property type="match status" value="1"/>
</dbReference>
<dbReference type="EMBL" id="SMOL01000694">
    <property type="protein sequence ID" value="KAB2603739.1"/>
    <property type="molecule type" value="Genomic_DNA"/>
</dbReference>
<dbReference type="AlphaFoldDB" id="A0A5N5FKP6"/>
<keyword evidence="4" id="KW-1185">Reference proteome</keyword>
<dbReference type="PROSITE" id="PS50055">
    <property type="entry name" value="TYR_PHOSPHATASE_PTP"/>
    <property type="match status" value="1"/>
</dbReference>
<name>A0A5N5FKP6_9ROSA</name>
<dbReference type="SMART" id="SM00194">
    <property type="entry name" value="PTPc"/>
    <property type="match status" value="1"/>
</dbReference>
<evidence type="ECO:0000313" key="3">
    <source>
        <dbReference type="EMBL" id="KAB2603739.1"/>
    </source>
</evidence>
<dbReference type="OrthoDB" id="1164323at2759"/>
<comment type="caution">
    <text evidence="3">The sequence shown here is derived from an EMBL/GenBank/DDBJ whole genome shotgun (WGS) entry which is preliminary data.</text>
</comment>
<dbReference type="InterPro" id="IPR000387">
    <property type="entry name" value="Tyr_Pase_dom"/>
</dbReference>